<sequence length="1154" mass="124153">MMSLSHKSLRHRTLTLLLGTAIASLTALTVAQPALAGVGFSILVDGEHVAGDPVPGDAVRRTDVDLARAEIQVTYDGLVSTPRLAVGPTHGLRRVELGASIPFRIEANYWRWIERAEIRILDQSMNQVLAVVPVEGDRASWALPNLDNATYYYVARVYDRNGRFDETVPQEIYAGTETGKSVGLQALWEQDQTASRAISVHGGSVTVHGKAMRPGSTAYVLGEAVEVDANGAFVIQRILPSGDHAVDVTVEGADGKSVAFNRDINIPDSEWFYVGMADLTLGTRWGDGKVVDAKPEEFDAIYSKGRAAFYLRGKIRGDVLLTAAGDTGEGPLSEMFSGVLSKDPQALLRRIDPSQYYPVYGDDSVMVDDAPTSGKLYVRLERGNNHVLWGNFRTEIGNGTMLRSQRSLYGASLHVETDGAVANGAPQAEATLYAAQPRTLPAQDTLRGTGGSAYVLRRQDLVPGSEIISVETRNGVTGLVTDTRRLRAGVDYTINYMQGLVILAQPLSGTIHSSGAVSSSEPDIVDLVVQYEFQPAGTDTREYAYGGSASSWIGENLRVGVVGMSETNSKADEVTVVGVNARLQADEKTFIEGEVLRSEGQGQGGWLSTDGGFTYVQQPRVNAAGGAYAYRATAQADLGSLLDASFDLVAGVTLEQRQAGFSTLESQVLTDTLSATAYASLGLGEAGRFDLKANHTENATGALRTEVSAELGYVLDEDWTVSVGVLHRNTFRPGGTDENNGNRTDVGARVSYSALEDVTLYGFGQATINHSAGYQRNDRVGAGLEWSIGDGWSIGVEGSAGTTGPQANAMLSHADSAGNRSYLGLRMSPDIADSFLLRSTPANGVVTGTERRISDVAKVNAENIYDVFGAKHSLTGLYGITVTPDSRWTVTATYETGSITDPNASDFSRHAVSGGLAYSHEGIEWSGRGEGRFEESSDHTRDRTTLLGQSGLSVKVDDNWRMLGGASMLLSQSNQNTILDGDYVEVSLGAAYRPVDNDRFNALIRYNYLYDLPGPDQVSVGGTTLGPAQRSHIFSVDANYDLTPQLTVGVKYGLRVGEVSDSRAVDDFAASTVHLGILRADLEVFEDWRLLLEGRGLLHAQTEVLDLGALAMISYDISDTVRLGLGYNFGQFSDDLRRVRYDDHGLFLNFAARF</sequence>
<organism evidence="1 2">
    <name type="scientific">Devosia epidermidihirudinis</name>
    <dbReference type="NCBI Taxonomy" id="1293439"/>
    <lineage>
        <taxon>Bacteria</taxon>
        <taxon>Pseudomonadati</taxon>
        <taxon>Pseudomonadota</taxon>
        <taxon>Alphaproteobacteria</taxon>
        <taxon>Hyphomicrobiales</taxon>
        <taxon>Devosiaceae</taxon>
        <taxon>Devosia</taxon>
    </lineage>
</organism>
<gene>
    <name evidence="1" type="ORF">WH87_03350</name>
</gene>
<dbReference type="RefSeq" id="WP_046138496.1">
    <property type="nucleotide sequence ID" value="NZ_LANJ01000011.1"/>
</dbReference>
<evidence type="ECO:0000313" key="2">
    <source>
        <dbReference type="Proteomes" id="UP000033411"/>
    </source>
</evidence>
<dbReference type="SUPFAM" id="SSF56935">
    <property type="entry name" value="Porins"/>
    <property type="match status" value="1"/>
</dbReference>
<dbReference type="AlphaFoldDB" id="A0A0F5QE89"/>
<keyword evidence="2" id="KW-1185">Reference proteome</keyword>
<accession>A0A0F5QE89</accession>
<comment type="caution">
    <text evidence="1">The sequence shown here is derived from an EMBL/GenBank/DDBJ whole genome shotgun (WGS) entry which is preliminary data.</text>
</comment>
<dbReference type="OrthoDB" id="9773411at2"/>
<dbReference type="Proteomes" id="UP000033411">
    <property type="component" value="Unassembled WGS sequence"/>
</dbReference>
<dbReference type="STRING" id="1293439.WH87_03350"/>
<protein>
    <submittedName>
        <fullName evidence="1">Uncharacterized protein</fullName>
    </submittedName>
</protein>
<dbReference type="EMBL" id="LANJ01000011">
    <property type="protein sequence ID" value="KKC39275.1"/>
    <property type="molecule type" value="Genomic_DNA"/>
</dbReference>
<name>A0A0F5QE89_9HYPH</name>
<evidence type="ECO:0000313" key="1">
    <source>
        <dbReference type="EMBL" id="KKC39275.1"/>
    </source>
</evidence>
<dbReference type="PATRIC" id="fig|1293439.3.peg.226"/>
<proteinExistence type="predicted"/>
<reference evidence="1 2" key="1">
    <citation type="submission" date="2015-03" db="EMBL/GenBank/DDBJ databases">
        <authorList>
            <person name="Lepp D."/>
            <person name="Hassan Y.I."/>
            <person name="Li X.-Z."/>
            <person name="Zhou T."/>
        </authorList>
    </citation>
    <scope>NUCLEOTIDE SEQUENCE [LARGE SCALE GENOMIC DNA]</scope>
    <source>
        <strain evidence="1 2">E84</strain>
    </source>
</reference>